<dbReference type="PROSITE" id="PS51755">
    <property type="entry name" value="OMPR_PHOB"/>
    <property type="match status" value="1"/>
</dbReference>
<dbReference type="InterPro" id="IPR036388">
    <property type="entry name" value="WH-like_DNA-bd_sf"/>
</dbReference>
<dbReference type="GO" id="GO:0003677">
    <property type="term" value="F:DNA binding"/>
    <property type="evidence" value="ECO:0007669"/>
    <property type="project" value="UniProtKB-UniRule"/>
</dbReference>
<dbReference type="CDD" id="cd00383">
    <property type="entry name" value="trans_reg_C"/>
    <property type="match status" value="1"/>
</dbReference>
<feature type="DNA-binding region" description="OmpR/PhoB-type" evidence="2">
    <location>
        <begin position="1"/>
        <end position="92"/>
    </location>
</feature>
<evidence type="ECO:0000256" key="2">
    <source>
        <dbReference type="PROSITE-ProRule" id="PRU01091"/>
    </source>
</evidence>
<dbReference type="AlphaFoldDB" id="A0A4Q7II11"/>
<dbReference type="InterPro" id="IPR001867">
    <property type="entry name" value="OmpR/PhoB-type_DNA-bd"/>
</dbReference>
<reference evidence="4 5" key="1">
    <citation type="submission" date="2018-01" db="EMBL/GenBank/DDBJ databases">
        <title>Co-occurrence of chitin degradation, pigmentation and bioactivity in marine Pseudoalteromonas.</title>
        <authorList>
            <person name="Paulsen S."/>
            <person name="Gram L."/>
            <person name="Machado H."/>
        </authorList>
    </citation>
    <scope>NUCLEOTIDE SEQUENCE [LARGE SCALE GENOMIC DNA]</scope>
    <source>
        <strain evidence="4 5">S3898</strain>
    </source>
</reference>
<evidence type="ECO:0000259" key="3">
    <source>
        <dbReference type="PROSITE" id="PS51755"/>
    </source>
</evidence>
<dbReference type="InterPro" id="IPR016032">
    <property type="entry name" value="Sig_transdc_resp-reg_C-effctor"/>
</dbReference>
<protein>
    <recommendedName>
        <fullName evidence="3">OmpR/PhoB-type domain-containing protein</fullName>
    </recommendedName>
</protein>
<dbReference type="SUPFAM" id="SSF46894">
    <property type="entry name" value="C-terminal effector domain of the bipartite response regulators"/>
    <property type="match status" value="1"/>
</dbReference>
<proteinExistence type="predicted"/>
<dbReference type="RefSeq" id="WP_130256860.1">
    <property type="nucleotide sequence ID" value="NZ_PPSX01000083.1"/>
</dbReference>
<dbReference type="GO" id="GO:0000160">
    <property type="term" value="P:phosphorelay signal transduction system"/>
    <property type="evidence" value="ECO:0007669"/>
    <property type="project" value="InterPro"/>
</dbReference>
<evidence type="ECO:0000313" key="4">
    <source>
        <dbReference type="EMBL" id="RZQ51703.1"/>
    </source>
</evidence>
<dbReference type="InterPro" id="IPR011990">
    <property type="entry name" value="TPR-like_helical_dom_sf"/>
</dbReference>
<dbReference type="EMBL" id="PPSX01000083">
    <property type="protein sequence ID" value="RZQ51703.1"/>
    <property type="molecule type" value="Genomic_DNA"/>
</dbReference>
<dbReference type="Proteomes" id="UP000291338">
    <property type="component" value="Unassembled WGS sequence"/>
</dbReference>
<dbReference type="SMART" id="SM00862">
    <property type="entry name" value="Trans_reg_C"/>
    <property type="match status" value="1"/>
</dbReference>
<gene>
    <name evidence="4" type="ORF">C1E23_17870</name>
</gene>
<sequence>MIQFLDFQFDEVQTILFKDAQVIALNSTQSKLLALFISKPEKIFSKDDILTEVWQGKVVSEQVVFQNISQLRTIIGDNAIKTFPKKGYQWQPELTFIEYSKEQQTGAPQETPIVELSDELEADITLANKRVNTPPLHSSEIKTHKPYTRIIMGCCTLLCLVFGTFYFIDKYEQQGAFKNAFAQSIESQSSVEQTPAVHNDLIYLPFTADSARHFQEDIDELHLALDFATASDELDVREFVNSPYMQYQQLNPNDALIFTGILKHNADTSTRKHMPFLLELIVQGPERSWVSYMYGASMPDLADQVKALIETLASTNYFRLKSESLLSAELALINERVGSSLHVLPLLAYHLIDDDKFDSASGYIELLLTESELKHPLYYAYGKWLKGQLYNGKRDAINAKTYYEQADLLFSDAHIYDLQAEVNKSSAELAHSVAHNKEDFDVIRRHLYKAASLARLGKKPVAEIRAYTLLSIKASKFGMKKARIDYLIQAKTLLAEYQLDGSHYMLPMYHFAIFAETLEERIKFYHAVLDKPVTPENYWVFFSTADNLSKLYLKENKPEEALEVIEKITEPARSALLHAQYYRALNDTDKAINYAKRSFNIGRGQHMNWLSLNSALILLELNQAKGESHELAEYREFIADHATEWWLSWRKDRLANVGIDIEEQMAGL</sequence>
<name>A0A4Q7II11_9GAMM</name>
<organism evidence="4 5">
    <name type="scientific">Pseudoalteromonas phenolica</name>
    <dbReference type="NCBI Taxonomy" id="161398"/>
    <lineage>
        <taxon>Bacteria</taxon>
        <taxon>Pseudomonadati</taxon>
        <taxon>Pseudomonadota</taxon>
        <taxon>Gammaproteobacteria</taxon>
        <taxon>Alteromonadales</taxon>
        <taxon>Pseudoalteromonadaceae</taxon>
        <taxon>Pseudoalteromonas</taxon>
    </lineage>
</organism>
<dbReference type="GO" id="GO:0006355">
    <property type="term" value="P:regulation of DNA-templated transcription"/>
    <property type="evidence" value="ECO:0007669"/>
    <property type="project" value="InterPro"/>
</dbReference>
<dbReference type="Gene3D" id="1.10.10.10">
    <property type="entry name" value="Winged helix-like DNA-binding domain superfamily/Winged helix DNA-binding domain"/>
    <property type="match status" value="1"/>
</dbReference>
<keyword evidence="1 2" id="KW-0238">DNA-binding</keyword>
<comment type="caution">
    <text evidence="4">The sequence shown here is derived from an EMBL/GenBank/DDBJ whole genome shotgun (WGS) entry which is preliminary data.</text>
</comment>
<evidence type="ECO:0000313" key="5">
    <source>
        <dbReference type="Proteomes" id="UP000291338"/>
    </source>
</evidence>
<dbReference type="Pfam" id="PF00486">
    <property type="entry name" value="Trans_reg_C"/>
    <property type="match status" value="1"/>
</dbReference>
<accession>A0A4Q7II11</accession>
<feature type="domain" description="OmpR/PhoB-type" evidence="3">
    <location>
        <begin position="1"/>
        <end position="92"/>
    </location>
</feature>
<evidence type="ECO:0000256" key="1">
    <source>
        <dbReference type="ARBA" id="ARBA00023125"/>
    </source>
</evidence>
<dbReference type="Gene3D" id="1.25.40.10">
    <property type="entry name" value="Tetratricopeptide repeat domain"/>
    <property type="match status" value="1"/>
</dbReference>